<dbReference type="GO" id="GO:0005524">
    <property type="term" value="F:ATP binding"/>
    <property type="evidence" value="ECO:0007669"/>
    <property type="project" value="UniProtKB-KW"/>
</dbReference>
<dbReference type="InterPro" id="IPR050093">
    <property type="entry name" value="ABC_SmlMolc_Importer"/>
</dbReference>
<evidence type="ECO:0000313" key="5">
    <source>
        <dbReference type="EMBL" id="OUN42243.1"/>
    </source>
</evidence>
<dbReference type="InterPro" id="IPR027417">
    <property type="entry name" value="P-loop_NTPase"/>
</dbReference>
<dbReference type="SMART" id="SM00382">
    <property type="entry name" value="AAA"/>
    <property type="match status" value="1"/>
</dbReference>
<feature type="domain" description="ABC transporter" evidence="4">
    <location>
        <begin position="2"/>
        <end position="193"/>
    </location>
</feature>
<dbReference type="InterPro" id="IPR003593">
    <property type="entry name" value="AAA+_ATPase"/>
</dbReference>
<dbReference type="InterPro" id="IPR003439">
    <property type="entry name" value="ABC_transporter-like_ATP-bd"/>
</dbReference>
<dbReference type="Gene3D" id="3.40.50.300">
    <property type="entry name" value="P-loop containing nucleotide triphosphate hydrolases"/>
    <property type="match status" value="1"/>
</dbReference>
<reference evidence="6" key="1">
    <citation type="submission" date="2017-04" db="EMBL/GenBank/DDBJ databases">
        <title>Function of individual gut microbiota members based on whole genome sequencing of pure cultures obtained from chicken caecum.</title>
        <authorList>
            <person name="Medvecky M."/>
            <person name="Cejkova D."/>
            <person name="Polansky O."/>
            <person name="Karasova D."/>
            <person name="Kubasova T."/>
            <person name="Cizek A."/>
            <person name="Rychlik I."/>
        </authorList>
    </citation>
    <scope>NUCLEOTIDE SEQUENCE [LARGE SCALE GENOMIC DNA]</scope>
    <source>
        <strain evidence="6">An75</strain>
    </source>
</reference>
<organism evidence="5 6">
    <name type="scientific">Anaerotignum lactatifermentans</name>
    <dbReference type="NCBI Taxonomy" id="160404"/>
    <lineage>
        <taxon>Bacteria</taxon>
        <taxon>Bacillati</taxon>
        <taxon>Bacillota</taxon>
        <taxon>Clostridia</taxon>
        <taxon>Lachnospirales</taxon>
        <taxon>Anaerotignaceae</taxon>
        <taxon>Anaerotignum</taxon>
    </lineage>
</organism>
<dbReference type="PANTHER" id="PTHR42781">
    <property type="entry name" value="SPERMIDINE/PUTRESCINE IMPORT ATP-BINDING PROTEIN POTA"/>
    <property type="match status" value="1"/>
</dbReference>
<keyword evidence="2" id="KW-0547">Nucleotide-binding</keyword>
<dbReference type="EMBL" id="NFHM01000013">
    <property type="protein sequence ID" value="OUN42243.1"/>
    <property type="molecule type" value="Genomic_DNA"/>
</dbReference>
<comment type="caution">
    <text evidence="5">The sequence shown here is derived from an EMBL/GenBank/DDBJ whole genome shotgun (WGS) entry which is preliminary data.</text>
</comment>
<dbReference type="SUPFAM" id="SSF52540">
    <property type="entry name" value="P-loop containing nucleoside triphosphate hydrolases"/>
    <property type="match status" value="1"/>
</dbReference>
<dbReference type="PROSITE" id="PS50893">
    <property type="entry name" value="ABC_TRANSPORTER_2"/>
    <property type="match status" value="1"/>
</dbReference>
<keyword evidence="3" id="KW-0067">ATP-binding</keyword>
<evidence type="ECO:0000313" key="6">
    <source>
        <dbReference type="Proteomes" id="UP000195455"/>
    </source>
</evidence>
<name>A0A1Y3U0F3_9FIRM</name>
<proteinExistence type="predicted"/>
<dbReference type="RefSeq" id="WP_087989481.1">
    <property type="nucleotide sequence ID" value="NZ_CAMOBE010000021.1"/>
</dbReference>
<evidence type="ECO:0000256" key="2">
    <source>
        <dbReference type="ARBA" id="ARBA00022741"/>
    </source>
</evidence>
<sequence>MIEMKHITKTYGDLTVFSDFSLEIPEGEVLCLMGKSGRGKTTLLRMLMGLEQPDVGCITGLEGKKISVVFQEDRLLPGFTVRQNLYSVCESALQQEHMMRILTGLGLEEWIDREVAVLSGGMQRRVAICRALLVSYDFLILDEPFRGLDDKTREIAIKLVLEEVKGRTILLSTHDAEEGKLMGGKILNLDAYLT</sequence>
<dbReference type="GO" id="GO:0016887">
    <property type="term" value="F:ATP hydrolysis activity"/>
    <property type="evidence" value="ECO:0007669"/>
    <property type="project" value="InterPro"/>
</dbReference>
<keyword evidence="1" id="KW-0813">Transport</keyword>
<dbReference type="AlphaFoldDB" id="A0A1Y3U0F3"/>
<protein>
    <recommendedName>
        <fullName evidence="4">ABC transporter domain-containing protein</fullName>
    </recommendedName>
</protein>
<evidence type="ECO:0000259" key="4">
    <source>
        <dbReference type="PROSITE" id="PS50893"/>
    </source>
</evidence>
<evidence type="ECO:0000256" key="3">
    <source>
        <dbReference type="ARBA" id="ARBA00022840"/>
    </source>
</evidence>
<dbReference type="PANTHER" id="PTHR42781:SF4">
    <property type="entry name" value="SPERMIDINE_PUTRESCINE IMPORT ATP-BINDING PROTEIN POTA"/>
    <property type="match status" value="1"/>
</dbReference>
<dbReference type="InterPro" id="IPR017871">
    <property type="entry name" value="ABC_transporter-like_CS"/>
</dbReference>
<dbReference type="Pfam" id="PF00005">
    <property type="entry name" value="ABC_tran"/>
    <property type="match status" value="1"/>
</dbReference>
<evidence type="ECO:0000256" key="1">
    <source>
        <dbReference type="ARBA" id="ARBA00022448"/>
    </source>
</evidence>
<gene>
    <name evidence="5" type="ORF">B5G26_09735</name>
</gene>
<dbReference type="Proteomes" id="UP000195455">
    <property type="component" value="Unassembled WGS sequence"/>
</dbReference>
<accession>A0A1Y3U0F3</accession>
<dbReference type="PROSITE" id="PS00211">
    <property type="entry name" value="ABC_TRANSPORTER_1"/>
    <property type="match status" value="1"/>
</dbReference>